<evidence type="ECO:0000313" key="2">
    <source>
        <dbReference type="Proteomes" id="UP000319825"/>
    </source>
</evidence>
<name>A0A562IH99_MICOL</name>
<protein>
    <recommendedName>
        <fullName evidence="3">SH3 domain-containing protein</fullName>
    </recommendedName>
</protein>
<keyword evidence="2" id="KW-1185">Reference proteome</keyword>
<evidence type="ECO:0000313" key="1">
    <source>
        <dbReference type="EMBL" id="TWH70399.1"/>
    </source>
</evidence>
<gene>
    <name evidence="1" type="ORF">JD77_05424</name>
</gene>
<reference evidence="1 2" key="1">
    <citation type="submission" date="2019-07" db="EMBL/GenBank/DDBJ databases">
        <title>R&amp;d 2014.</title>
        <authorList>
            <person name="Klenk H.-P."/>
        </authorList>
    </citation>
    <scope>NUCLEOTIDE SEQUENCE [LARGE SCALE GENOMIC DNA]</scope>
    <source>
        <strain evidence="1 2">DSM 43868</strain>
    </source>
</reference>
<dbReference type="OrthoDB" id="66275at2"/>
<dbReference type="RefSeq" id="WP_145776688.1">
    <property type="nucleotide sequence ID" value="NZ_BAAATQ010000093.1"/>
</dbReference>
<evidence type="ECO:0008006" key="3">
    <source>
        <dbReference type="Google" id="ProtNLM"/>
    </source>
</evidence>
<accession>A0A562IH99</accession>
<comment type="caution">
    <text evidence="1">The sequence shown here is derived from an EMBL/GenBank/DDBJ whole genome shotgun (WGS) entry which is preliminary data.</text>
</comment>
<dbReference type="Proteomes" id="UP000319825">
    <property type="component" value="Unassembled WGS sequence"/>
</dbReference>
<proteinExistence type="predicted"/>
<dbReference type="AlphaFoldDB" id="A0A562IH99"/>
<dbReference type="EMBL" id="VLKE01000001">
    <property type="protein sequence ID" value="TWH70399.1"/>
    <property type="molecule type" value="Genomic_DNA"/>
</dbReference>
<organism evidence="1 2">
    <name type="scientific">Micromonospora olivasterospora</name>
    <dbReference type="NCBI Taxonomy" id="1880"/>
    <lineage>
        <taxon>Bacteria</taxon>
        <taxon>Bacillati</taxon>
        <taxon>Actinomycetota</taxon>
        <taxon>Actinomycetes</taxon>
        <taxon>Micromonosporales</taxon>
        <taxon>Micromonosporaceae</taxon>
        <taxon>Micromonospora</taxon>
    </lineage>
</organism>
<sequence length="65" mass="6849">MPHYSVVGSLSGSNAVSVYCQATGTTVTGNKGTTNIWNRIGTNRYVSDAYVNTGYSGFIPGVPRC</sequence>